<sequence>MGDHESDSHSTSSFVSYTDVEHMTQQLMSTNPFINDATTVSDLKQMLVAEKARSKEMEIKLEKYKALANQDNDKSTLFVEQMKKQLGLNIFYSENMASRLQQTCMDLRYQREQLMRDIEDSAFPVMKNSFQIQLSSLQKDVTDAQHNIEQLNQARDHALEEMILLNTKNAELNEMNNDLTRHVAQREKEAKAFMASTQFIRPSHSTDTSSTSMSVTGHMECLSSPVATTPASSIQRSSSSSSSSTSNTHTQQPRSSGESSSRIFQRSRNVLASINPMQLHKRKPSSDSKIDKPSPIHTLTVPPPLPSHSSPQPLSATTNPFLMPNPGQPTHTFVETKISSESCSACQKFIKRSHEVKCQVCMLPCHVKCIPNLDQPCNTPMTTDAPRMSHSPTGSVFSRDISEQAKLDHQLVPLIVKSCIEAIDHRGLTCEGLYRKSGRATETRALQQALDQQQRLDLMDQNAWPDIHAIASVLKSYFRSIPNPLFPFESYDVLLDATSQETPESAIQNLKAVMNSLPVENLATIRFVLAHLDRVQQHSDENRMVTKNLAMLFGPTLIRHRDEHVDLTDMNRKIHVLDFMLRHLDDLIA</sequence>
<evidence type="ECO:0000256" key="1">
    <source>
        <dbReference type="ARBA" id="ARBA00022468"/>
    </source>
</evidence>
<dbReference type="OrthoDB" id="79452at2759"/>
<dbReference type="Pfam" id="PF00130">
    <property type="entry name" value="C1_1"/>
    <property type="match status" value="1"/>
</dbReference>
<dbReference type="GO" id="GO:0005737">
    <property type="term" value="C:cytoplasm"/>
    <property type="evidence" value="ECO:0007669"/>
    <property type="project" value="TreeGrafter"/>
</dbReference>
<feature type="region of interest" description="Disordered" evidence="5">
    <location>
        <begin position="195"/>
        <end position="320"/>
    </location>
</feature>
<dbReference type="EMBL" id="MCGT01000031">
    <property type="protein sequence ID" value="ORX48051.1"/>
    <property type="molecule type" value="Genomic_DNA"/>
</dbReference>
<evidence type="ECO:0000259" key="6">
    <source>
        <dbReference type="PROSITE" id="PS50081"/>
    </source>
</evidence>
<evidence type="ECO:0000256" key="4">
    <source>
        <dbReference type="SAM" id="Coils"/>
    </source>
</evidence>
<feature type="compositionally biased region" description="Low complexity" evidence="5">
    <location>
        <begin position="232"/>
        <end position="246"/>
    </location>
</feature>
<dbReference type="InterPro" id="IPR002219">
    <property type="entry name" value="PKC_DAG/PE"/>
</dbReference>
<keyword evidence="3" id="KW-0862">Zinc</keyword>
<dbReference type="Gene3D" id="3.30.60.20">
    <property type="match status" value="1"/>
</dbReference>
<dbReference type="STRING" id="101127.A0A1X2G8X1"/>
<keyword evidence="2" id="KW-0479">Metal-binding</keyword>
<evidence type="ECO:0000259" key="7">
    <source>
        <dbReference type="PROSITE" id="PS50238"/>
    </source>
</evidence>
<dbReference type="SUPFAM" id="SSF57889">
    <property type="entry name" value="Cysteine-rich domain"/>
    <property type="match status" value="1"/>
</dbReference>
<evidence type="ECO:0000313" key="8">
    <source>
        <dbReference type="EMBL" id="ORX48051.1"/>
    </source>
</evidence>
<accession>A0A1X2G8X1</accession>
<dbReference type="PANTHER" id="PTHR23176">
    <property type="entry name" value="RHO/RAC/CDC GTPASE-ACTIVATING PROTEIN"/>
    <property type="match status" value="1"/>
</dbReference>
<dbReference type="Proteomes" id="UP000242146">
    <property type="component" value="Unassembled WGS sequence"/>
</dbReference>
<evidence type="ECO:0000256" key="5">
    <source>
        <dbReference type="SAM" id="MobiDB-lite"/>
    </source>
</evidence>
<proteinExistence type="predicted"/>
<dbReference type="PROSITE" id="PS00479">
    <property type="entry name" value="ZF_DAG_PE_1"/>
    <property type="match status" value="1"/>
</dbReference>
<dbReference type="AlphaFoldDB" id="A0A1X2G8X1"/>
<dbReference type="GO" id="GO:0005096">
    <property type="term" value="F:GTPase activator activity"/>
    <property type="evidence" value="ECO:0007669"/>
    <property type="project" value="UniProtKB-KW"/>
</dbReference>
<keyword evidence="9" id="KW-1185">Reference proteome</keyword>
<keyword evidence="1" id="KW-0343">GTPase activation</keyword>
<keyword evidence="4" id="KW-0175">Coiled coil</keyword>
<dbReference type="InterPro" id="IPR046349">
    <property type="entry name" value="C1-like_sf"/>
</dbReference>
<dbReference type="InterPro" id="IPR050729">
    <property type="entry name" value="Rho-GAP"/>
</dbReference>
<evidence type="ECO:0000256" key="3">
    <source>
        <dbReference type="ARBA" id="ARBA00022833"/>
    </source>
</evidence>
<dbReference type="Pfam" id="PF00620">
    <property type="entry name" value="RhoGAP"/>
    <property type="match status" value="1"/>
</dbReference>
<name>A0A1X2G8X1_9FUNG</name>
<comment type="caution">
    <text evidence="8">The sequence shown here is derived from an EMBL/GenBank/DDBJ whole genome shotgun (WGS) entry which is preliminary data.</text>
</comment>
<dbReference type="InterPro" id="IPR000198">
    <property type="entry name" value="RhoGAP_dom"/>
</dbReference>
<reference evidence="8 9" key="1">
    <citation type="submission" date="2016-07" db="EMBL/GenBank/DDBJ databases">
        <title>Pervasive Adenine N6-methylation of Active Genes in Fungi.</title>
        <authorList>
            <consortium name="DOE Joint Genome Institute"/>
            <person name="Mondo S.J."/>
            <person name="Dannebaum R.O."/>
            <person name="Kuo R.C."/>
            <person name="Labutti K."/>
            <person name="Haridas S."/>
            <person name="Kuo A."/>
            <person name="Salamov A."/>
            <person name="Ahrendt S.R."/>
            <person name="Lipzen A."/>
            <person name="Sullivan W."/>
            <person name="Andreopoulos W.B."/>
            <person name="Clum A."/>
            <person name="Lindquist E."/>
            <person name="Daum C."/>
            <person name="Ramamoorthy G.K."/>
            <person name="Gryganskyi A."/>
            <person name="Culley D."/>
            <person name="Magnuson J.K."/>
            <person name="James T.Y."/>
            <person name="O'Malley M.A."/>
            <person name="Stajich J.E."/>
            <person name="Spatafora J.W."/>
            <person name="Visel A."/>
            <person name="Grigoriev I.V."/>
        </authorList>
    </citation>
    <scope>NUCLEOTIDE SEQUENCE [LARGE SCALE GENOMIC DNA]</scope>
    <source>
        <strain evidence="8 9">NRRL 3301</strain>
    </source>
</reference>
<dbReference type="SMART" id="SM00109">
    <property type="entry name" value="C1"/>
    <property type="match status" value="1"/>
</dbReference>
<feature type="domain" description="Rho-GAP" evidence="7">
    <location>
        <begin position="399"/>
        <end position="588"/>
    </location>
</feature>
<feature type="coiled-coil region" evidence="4">
    <location>
        <begin position="97"/>
        <end position="189"/>
    </location>
</feature>
<feature type="domain" description="Phorbol-ester/DAG-type" evidence="6">
    <location>
        <begin position="330"/>
        <end position="377"/>
    </location>
</feature>
<dbReference type="PANTHER" id="PTHR23176:SF128">
    <property type="entry name" value="RHO GTPASE-ACTIVATING PROTEIN RGD1"/>
    <property type="match status" value="1"/>
</dbReference>
<evidence type="ECO:0000256" key="2">
    <source>
        <dbReference type="ARBA" id="ARBA00022723"/>
    </source>
</evidence>
<dbReference type="CDD" id="cd00159">
    <property type="entry name" value="RhoGAP"/>
    <property type="match status" value="1"/>
</dbReference>
<dbReference type="SUPFAM" id="SSF48350">
    <property type="entry name" value="GTPase activation domain, GAP"/>
    <property type="match status" value="1"/>
</dbReference>
<dbReference type="Gene3D" id="1.10.555.10">
    <property type="entry name" value="Rho GTPase activation protein"/>
    <property type="match status" value="1"/>
</dbReference>
<feature type="compositionally biased region" description="Low complexity" evidence="5">
    <location>
        <begin position="203"/>
        <end position="216"/>
    </location>
</feature>
<dbReference type="SMART" id="SM00324">
    <property type="entry name" value="RhoGAP"/>
    <property type="match status" value="1"/>
</dbReference>
<gene>
    <name evidence="8" type="ORF">DM01DRAFT_1385704</name>
</gene>
<organism evidence="8 9">
    <name type="scientific">Hesseltinella vesiculosa</name>
    <dbReference type="NCBI Taxonomy" id="101127"/>
    <lineage>
        <taxon>Eukaryota</taxon>
        <taxon>Fungi</taxon>
        <taxon>Fungi incertae sedis</taxon>
        <taxon>Mucoromycota</taxon>
        <taxon>Mucoromycotina</taxon>
        <taxon>Mucoromycetes</taxon>
        <taxon>Mucorales</taxon>
        <taxon>Cunninghamellaceae</taxon>
        <taxon>Hesseltinella</taxon>
    </lineage>
</organism>
<evidence type="ECO:0000313" key="9">
    <source>
        <dbReference type="Proteomes" id="UP000242146"/>
    </source>
</evidence>
<protein>
    <submittedName>
        <fullName evidence="8">RhoGAP-domain-containing protein</fullName>
    </submittedName>
</protein>
<dbReference type="PROSITE" id="PS50238">
    <property type="entry name" value="RHOGAP"/>
    <property type="match status" value="1"/>
</dbReference>
<dbReference type="GO" id="GO:0046872">
    <property type="term" value="F:metal ion binding"/>
    <property type="evidence" value="ECO:0007669"/>
    <property type="project" value="UniProtKB-KW"/>
</dbReference>
<feature type="compositionally biased region" description="Basic and acidic residues" evidence="5">
    <location>
        <begin position="284"/>
        <end position="294"/>
    </location>
</feature>
<dbReference type="InterPro" id="IPR008936">
    <property type="entry name" value="Rho_GTPase_activation_prot"/>
</dbReference>
<dbReference type="GO" id="GO:0007165">
    <property type="term" value="P:signal transduction"/>
    <property type="evidence" value="ECO:0007669"/>
    <property type="project" value="InterPro"/>
</dbReference>
<dbReference type="PROSITE" id="PS50081">
    <property type="entry name" value="ZF_DAG_PE_2"/>
    <property type="match status" value="1"/>
</dbReference>
<feature type="compositionally biased region" description="Polar residues" evidence="5">
    <location>
        <begin position="247"/>
        <end position="276"/>
    </location>
</feature>